<dbReference type="GO" id="GO:0008360">
    <property type="term" value="P:regulation of cell shape"/>
    <property type="evidence" value="ECO:0007669"/>
    <property type="project" value="UniProtKB-KW"/>
</dbReference>
<dbReference type="InterPro" id="IPR001182">
    <property type="entry name" value="FtsW/RodA"/>
</dbReference>
<evidence type="ECO:0000256" key="7">
    <source>
        <dbReference type="ARBA" id="ARBA00022989"/>
    </source>
</evidence>
<feature type="transmembrane region" description="Helical" evidence="12">
    <location>
        <begin position="12"/>
        <end position="29"/>
    </location>
</feature>
<dbReference type="GO" id="GO:0015648">
    <property type="term" value="F:lipid-linked peptidoglycan transporter activity"/>
    <property type="evidence" value="ECO:0007669"/>
    <property type="project" value="TreeGrafter"/>
</dbReference>
<dbReference type="EMBL" id="BARS01023171">
    <property type="protein sequence ID" value="GAG08442.1"/>
    <property type="molecule type" value="Genomic_DNA"/>
</dbReference>
<feature type="non-terminal residue" evidence="13">
    <location>
        <position position="1"/>
    </location>
</feature>
<feature type="transmembrane region" description="Helical" evidence="12">
    <location>
        <begin position="196"/>
        <end position="218"/>
    </location>
</feature>
<comment type="caution">
    <text evidence="13">The sequence shown here is derived from an EMBL/GenBank/DDBJ whole genome shotgun (WGS) entry which is preliminary data.</text>
</comment>
<evidence type="ECO:0000256" key="2">
    <source>
        <dbReference type="ARBA" id="ARBA00022676"/>
    </source>
</evidence>
<keyword evidence="7 12" id="KW-1133">Transmembrane helix</keyword>
<feature type="transmembrane region" description="Helical" evidence="12">
    <location>
        <begin position="230"/>
        <end position="255"/>
    </location>
</feature>
<dbReference type="GO" id="GO:0005886">
    <property type="term" value="C:plasma membrane"/>
    <property type="evidence" value="ECO:0007669"/>
    <property type="project" value="TreeGrafter"/>
</dbReference>
<evidence type="ECO:0000256" key="11">
    <source>
        <dbReference type="ARBA" id="ARBA00049902"/>
    </source>
</evidence>
<evidence type="ECO:0000256" key="1">
    <source>
        <dbReference type="ARBA" id="ARBA00004141"/>
    </source>
</evidence>
<feature type="transmembrane region" description="Helical" evidence="12">
    <location>
        <begin position="157"/>
        <end position="184"/>
    </location>
</feature>
<evidence type="ECO:0000313" key="13">
    <source>
        <dbReference type="EMBL" id="GAG08442.1"/>
    </source>
</evidence>
<dbReference type="GO" id="GO:0008955">
    <property type="term" value="F:peptidoglycan glycosyltransferase activity"/>
    <property type="evidence" value="ECO:0007669"/>
    <property type="project" value="UniProtKB-EC"/>
</dbReference>
<sequence length="264" mass="28245">KFQIGFQPSELIKVLLVIFLAAYLSRAALNVRSFTRAFLPAVLVTGGCVALIITHDFGTGLIIAISALVTMLLAGVPWHYLMALVPPAVVGCGFLILNSGYRMARIRAMLDPWCRTNPSAYQPRQALIAIISGGWFGKGPGRGILKFGFLPEDSTDFIFAAFCEEWGFVGAMLLMALVTMWIWFAWRSAMHAGDKFGRILAGSLGFLIAVQAVMHITVNVSMMPPTGVSLPFVSAGGTSLVILAGAAAIIASVAARRRPDGLSL</sequence>
<dbReference type="Pfam" id="PF01098">
    <property type="entry name" value="FTSW_RODA_SPOVE"/>
    <property type="match status" value="1"/>
</dbReference>
<name>X0VAU4_9ZZZZ</name>
<comment type="subcellular location">
    <subcellularLocation>
        <location evidence="1">Membrane</location>
        <topology evidence="1">Multi-pass membrane protein</topology>
    </subcellularLocation>
</comment>
<keyword evidence="3" id="KW-0808">Transferase</keyword>
<dbReference type="GO" id="GO:0032153">
    <property type="term" value="C:cell division site"/>
    <property type="evidence" value="ECO:0007669"/>
    <property type="project" value="TreeGrafter"/>
</dbReference>
<feature type="transmembrane region" description="Helical" evidence="12">
    <location>
        <begin position="121"/>
        <end position="137"/>
    </location>
</feature>
<evidence type="ECO:0000256" key="3">
    <source>
        <dbReference type="ARBA" id="ARBA00022679"/>
    </source>
</evidence>
<evidence type="ECO:0000256" key="5">
    <source>
        <dbReference type="ARBA" id="ARBA00022960"/>
    </source>
</evidence>
<comment type="catalytic activity">
    <reaction evidence="11">
        <text>[GlcNAc-(1-&gt;4)-Mur2Ac(oyl-L-Ala-gamma-D-Glu-L-Lys-D-Ala-D-Ala)](n)-di-trans,octa-cis-undecaprenyl diphosphate + beta-D-GlcNAc-(1-&gt;4)-Mur2Ac(oyl-L-Ala-gamma-D-Glu-L-Lys-D-Ala-D-Ala)-di-trans,octa-cis-undecaprenyl diphosphate = [GlcNAc-(1-&gt;4)-Mur2Ac(oyl-L-Ala-gamma-D-Glu-L-Lys-D-Ala-D-Ala)](n+1)-di-trans,octa-cis-undecaprenyl diphosphate + di-trans,octa-cis-undecaprenyl diphosphate + H(+)</text>
        <dbReference type="Rhea" id="RHEA:23708"/>
        <dbReference type="Rhea" id="RHEA-COMP:9602"/>
        <dbReference type="Rhea" id="RHEA-COMP:9603"/>
        <dbReference type="ChEBI" id="CHEBI:15378"/>
        <dbReference type="ChEBI" id="CHEBI:58405"/>
        <dbReference type="ChEBI" id="CHEBI:60033"/>
        <dbReference type="ChEBI" id="CHEBI:78435"/>
        <dbReference type="EC" id="2.4.99.28"/>
    </reaction>
</comment>
<feature type="transmembrane region" description="Helical" evidence="12">
    <location>
        <begin position="41"/>
        <end position="74"/>
    </location>
</feature>
<evidence type="ECO:0000256" key="10">
    <source>
        <dbReference type="ARBA" id="ARBA00044770"/>
    </source>
</evidence>
<dbReference type="PANTHER" id="PTHR30474:SF2">
    <property type="entry name" value="PEPTIDOGLYCAN GLYCOSYLTRANSFERASE FTSW-RELATED"/>
    <property type="match status" value="1"/>
</dbReference>
<organism evidence="13">
    <name type="scientific">marine sediment metagenome</name>
    <dbReference type="NCBI Taxonomy" id="412755"/>
    <lineage>
        <taxon>unclassified sequences</taxon>
        <taxon>metagenomes</taxon>
        <taxon>ecological metagenomes</taxon>
    </lineage>
</organism>
<keyword evidence="2" id="KW-0328">Glycosyltransferase</keyword>
<reference evidence="13" key="1">
    <citation type="journal article" date="2014" name="Front. Microbiol.">
        <title>High frequency of phylogenetically diverse reductive dehalogenase-homologous genes in deep subseafloor sedimentary metagenomes.</title>
        <authorList>
            <person name="Kawai M."/>
            <person name="Futagami T."/>
            <person name="Toyoda A."/>
            <person name="Takaki Y."/>
            <person name="Nishi S."/>
            <person name="Hori S."/>
            <person name="Arai W."/>
            <person name="Tsubouchi T."/>
            <person name="Morono Y."/>
            <person name="Uchiyama I."/>
            <person name="Ito T."/>
            <person name="Fujiyama A."/>
            <person name="Inagaki F."/>
            <person name="Takami H."/>
        </authorList>
    </citation>
    <scope>NUCLEOTIDE SEQUENCE</scope>
    <source>
        <strain evidence="13">Expedition CK06-06</strain>
    </source>
</reference>
<evidence type="ECO:0000256" key="4">
    <source>
        <dbReference type="ARBA" id="ARBA00022692"/>
    </source>
</evidence>
<accession>X0VAU4</accession>
<keyword evidence="6" id="KW-0573">Peptidoglycan synthesis</keyword>
<dbReference type="GO" id="GO:0009252">
    <property type="term" value="P:peptidoglycan biosynthetic process"/>
    <property type="evidence" value="ECO:0007669"/>
    <property type="project" value="UniProtKB-KW"/>
</dbReference>
<keyword evidence="4 12" id="KW-0812">Transmembrane</keyword>
<evidence type="ECO:0000256" key="6">
    <source>
        <dbReference type="ARBA" id="ARBA00022984"/>
    </source>
</evidence>
<dbReference type="GO" id="GO:0051301">
    <property type="term" value="P:cell division"/>
    <property type="evidence" value="ECO:0007669"/>
    <property type="project" value="InterPro"/>
</dbReference>
<evidence type="ECO:0000256" key="9">
    <source>
        <dbReference type="ARBA" id="ARBA00032370"/>
    </source>
</evidence>
<protein>
    <recommendedName>
        <fullName evidence="10">peptidoglycan glycosyltransferase</fullName>
        <ecNumber evidence="10">2.4.99.28</ecNumber>
    </recommendedName>
    <alternativeName>
        <fullName evidence="9">Peptidoglycan polymerase</fullName>
    </alternativeName>
</protein>
<evidence type="ECO:0000256" key="8">
    <source>
        <dbReference type="ARBA" id="ARBA00023136"/>
    </source>
</evidence>
<gene>
    <name evidence="13" type="ORF">S01H1_36925</name>
</gene>
<feature type="transmembrane region" description="Helical" evidence="12">
    <location>
        <begin position="80"/>
        <end position="101"/>
    </location>
</feature>
<dbReference type="AlphaFoldDB" id="X0VAU4"/>
<dbReference type="PANTHER" id="PTHR30474">
    <property type="entry name" value="CELL CYCLE PROTEIN"/>
    <property type="match status" value="1"/>
</dbReference>
<dbReference type="EC" id="2.4.99.28" evidence="10"/>
<proteinExistence type="predicted"/>
<keyword evidence="8 12" id="KW-0472">Membrane</keyword>
<evidence type="ECO:0000256" key="12">
    <source>
        <dbReference type="SAM" id="Phobius"/>
    </source>
</evidence>
<keyword evidence="5" id="KW-0133">Cell shape</keyword>